<gene>
    <name evidence="1" type="ORF">AVEN_82241_1</name>
</gene>
<evidence type="ECO:0000313" key="1">
    <source>
        <dbReference type="EMBL" id="GBM70586.1"/>
    </source>
</evidence>
<dbReference type="Proteomes" id="UP000499080">
    <property type="component" value="Unassembled WGS sequence"/>
</dbReference>
<evidence type="ECO:0000313" key="2">
    <source>
        <dbReference type="Proteomes" id="UP000499080"/>
    </source>
</evidence>
<reference evidence="1 2" key="1">
    <citation type="journal article" date="2019" name="Sci. Rep.">
        <title>Orb-weaving spider Araneus ventricosus genome elucidates the spidroin gene catalogue.</title>
        <authorList>
            <person name="Kono N."/>
            <person name="Nakamura H."/>
            <person name="Ohtoshi R."/>
            <person name="Moran D.A.P."/>
            <person name="Shinohara A."/>
            <person name="Yoshida Y."/>
            <person name="Fujiwara M."/>
            <person name="Mori M."/>
            <person name="Tomita M."/>
            <person name="Arakawa K."/>
        </authorList>
    </citation>
    <scope>NUCLEOTIDE SEQUENCE [LARGE SCALE GENOMIC DNA]</scope>
</reference>
<comment type="caution">
    <text evidence="1">The sequence shown here is derived from an EMBL/GenBank/DDBJ whole genome shotgun (WGS) entry which is preliminary data.</text>
</comment>
<organism evidence="1 2">
    <name type="scientific">Araneus ventricosus</name>
    <name type="common">Orbweaver spider</name>
    <name type="synonym">Epeira ventricosa</name>
    <dbReference type="NCBI Taxonomy" id="182803"/>
    <lineage>
        <taxon>Eukaryota</taxon>
        <taxon>Metazoa</taxon>
        <taxon>Ecdysozoa</taxon>
        <taxon>Arthropoda</taxon>
        <taxon>Chelicerata</taxon>
        <taxon>Arachnida</taxon>
        <taxon>Araneae</taxon>
        <taxon>Araneomorphae</taxon>
        <taxon>Entelegynae</taxon>
        <taxon>Araneoidea</taxon>
        <taxon>Araneidae</taxon>
        <taxon>Araneus</taxon>
    </lineage>
</organism>
<dbReference type="AlphaFoldDB" id="A0A4Y2I080"/>
<sequence length="108" mass="11526">MCSPATNCSLESGWLMERLALELNTKVDQLTLKVLQDVNLPNSQQLNQTYALLSRNSITGCSSSKMGQMSVLAGSILAPASSPPFKPSRWCGVEVWRGGASSGVVLVI</sequence>
<accession>A0A4Y2I080</accession>
<protein>
    <submittedName>
        <fullName evidence="1">Uncharacterized protein</fullName>
    </submittedName>
</protein>
<name>A0A4Y2I080_ARAVE</name>
<proteinExistence type="predicted"/>
<dbReference type="EMBL" id="BGPR01002259">
    <property type="protein sequence ID" value="GBM70586.1"/>
    <property type="molecule type" value="Genomic_DNA"/>
</dbReference>
<keyword evidence="2" id="KW-1185">Reference proteome</keyword>